<proteinExistence type="predicted"/>
<dbReference type="EMBL" id="SHOA02000028">
    <property type="protein sequence ID" value="TDH73736.1"/>
    <property type="molecule type" value="Genomic_DNA"/>
</dbReference>
<evidence type="ECO:0000313" key="1">
    <source>
        <dbReference type="EMBL" id="TDH73736.1"/>
    </source>
</evidence>
<dbReference type="AlphaFoldDB" id="A0A976NZJ7"/>
<keyword evidence="2" id="KW-1185">Reference proteome</keyword>
<reference evidence="1 2" key="1">
    <citation type="journal article" date="2021" name="Genome Biol.">
        <title>AFLAP: assembly-free linkage analysis pipeline using k-mers from genome sequencing data.</title>
        <authorList>
            <person name="Fletcher K."/>
            <person name="Zhang L."/>
            <person name="Gil J."/>
            <person name="Han R."/>
            <person name="Cavanaugh K."/>
            <person name="Michelmore R."/>
        </authorList>
    </citation>
    <scope>NUCLEOTIDE SEQUENCE [LARGE SCALE GENOMIC DNA]</scope>
    <source>
        <strain evidence="1 2">SF5</strain>
    </source>
</reference>
<sequence>MSGRQQVLAVSPDCQVWRVPTKTLSTGGSYLHPLLAALSLPPKYLPNQYVPQSVGNVKVSKN</sequence>
<dbReference type="GeneID" id="94347082"/>
<evidence type="ECO:0000313" key="2">
    <source>
        <dbReference type="Proteomes" id="UP000294530"/>
    </source>
</evidence>
<gene>
    <name evidence="1" type="ORF">CCR75_003314</name>
</gene>
<comment type="caution">
    <text evidence="1">The sequence shown here is derived from an EMBL/GenBank/DDBJ whole genome shotgun (WGS) entry which is preliminary data.</text>
</comment>
<dbReference type="RefSeq" id="XP_067823234.1">
    <property type="nucleotide sequence ID" value="XM_067961411.1"/>
</dbReference>
<dbReference type="Proteomes" id="UP000294530">
    <property type="component" value="Unassembled WGS sequence"/>
</dbReference>
<name>A0A976NZJ7_BRELC</name>
<organism evidence="1 2">
    <name type="scientific">Bremia lactucae</name>
    <name type="common">Lettuce downy mildew</name>
    <dbReference type="NCBI Taxonomy" id="4779"/>
    <lineage>
        <taxon>Eukaryota</taxon>
        <taxon>Sar</taxon>
        <taxon>Stramenopiles</taxon>
        <taxon>Oomycota</taxon>
        <taxon>Peronosporomycetes</taxon>
        <taxon>Peronosporales</taxon>
        <taxon>Peronosporaceae</taxon>
        <taxon>Bremia</taxon>
    </lineage>
</organism>
<protein>
    <submittedName>
        <fullName evidence="1">Uncharacterized protein</fullName>
    </submittedName>
</protein>
<dbReference type="KEGG" id="blac:94347082"/>
<accession>A0A976NZJ7</accession>